<dbReference type="PANTHER" id="PTHR15952:SF11">
    <property type="entry name" value="EXPORTIN-T"/>
    <property type="match status" value="1"/>
</dbReference>
<evidence type="ECO:0000256" key="9">
    <source>
        <dbReference type="ARBA" id="ARBA00032199"/>
    </source>
</evidence>
<comment type="similarity">
    <text evidence="10">Belongs to the exportin family.</text>
</comment>
<dbReference type="InterPro" id="IPR040017">
    <property type="entry name" value="XPOT"/>
</dbReference>
<keyword evidence="7 10" id="KW-0539">Nucleus</keyword>
<feature type="domain" description="Exportin-T C-terminal" evidence="12">
    <location>
        <begin position="400"/>
        <end position="919"/>
    </location>
</feature>
<dbReference type="InterPro" id="IPR016024">
    <property type="entry name" value="ARM-type_fold"/>
</dbReference>
<organism evidence="13 14">
    <name type="scientific">Salix viminalis</name>
    <name type="common">Common osier</name>
    <name type="synonym">Basket willow</name>
    <dbReference type="NCBI Taxonomy" id="40686"/>
    <lineage>
        <taxon>Eukaryota</taxon>
        <taxon>Viridiplantae</taxon>
        <taxon>Streptophyta</taxon>
        <taxon>Embryophyta</taxon>
        <taxon>Tracheophyta</taxon>
        <taxon>Spermatophyta</taxon>
        <taxon>Magnoliopsida</taxon>
        <taxon>eudicotyledons</taxon>
        <taxon>Gunneridae</taxon>
        <taxon>Pentapetalae</taxon>
        <taxon>rosids</taxon>
        <taxon>fabids</taxon>
        <taxon>Malpighiales</taxon>
        <taxon>Salicaceae</taxon>
        <taxon>Saliceae</taxon>
        <taxon>Salix</taxon>
    </lineage>
</organism>
<sequence>MDDVEKAILISFEESGAIDSALKSQAVSFCQQIKETPTVCRICIEKLCFCNIVQVQFWCLQTLHEVIRVKYAMLSLEEKDFIRKSVFSMCCFDLIDDKNNNAVRILEGGPAFIKNKLAQLFVTLVYFEYPLIWSSVFVDFLPHLRKGAVVIDMFCRILNALDDELISLDYPRTPEEMGVAGRVKDAIRQQCIAQIVNVWYEIVSMYRNSDLDLCSNVLESMRRYISWIDIGLIVNDAFIPLLFQMILVGGGSEQLQGAATGCVLAVVSKRMDHQSKLAILQNLQINRVFGLVTGDIDSELVSKVAALITGYAAENCEVDTTFSIVQFLSCYVATMKSLSPLREKQLHHVGRMLEVICAQIRYDPIYRDNLDMLDKIGREEEDTMVEYRKDLFVLLQRNVEEVEASLSLLYALGESLSDEAIKTGSGLLSELVPTLVSTRFQCHSNRLVALVYLDTITRYIKFVQEHTEYVPMVLTAFLDERGIHHPNFHVRRRASYLFMRVVKLLKAKLVPFIESILQSLQDTVARFTSLNHTSNDFSGSEDGSHIFEAIGLLIGMEDIPPEKQSDYLSSLLTPLCHQVETLLINANALSPEESPVKIANIQQVIMAINALSKGFSERLVTASRPAIGVMFKKTLDVLLQILVVFPKIEPLRNKVTSFIHRMVDTLGASVFPFLPKALGQLLAESEPKEMVGFLVLLNQLICKFSTSVHDIVEEVFPAIAGRIFSLIPTEPFPSGHGTNSEEIRELQELQKTCYTFFHVITTHDLSSVFLSPKSRDYLDKMMQLLLQSACHHEDILVRKACVQIFIRLIKDWCTRPDVEAKVPGFRSFIIDGFATNCCFYSALDKSFEFHDANTLILFGEIVLAQKVMYEKFGDGFLHFVTNCFTTAHCPQDVAAQYCQKLKGNDMKVLRSFYQSLIENLRLRQQQNGNLVFR</sequence>
<evidence type="ECO:0000256" key="2">
    <source>
        <dbReference type="ARBA" id="ARBA00018928"/>
    </source>
</evidence>
<evidence type="ECO:0000256" key="1">
    <source>
        <dbReference type="ARBA" id="ARBA00004496"/>
    </source>
</evidence>
<dbReference type="OrthoDB" id="26399at2759"/>
<reference evidence="13" key="1">
    <citation type="submission" date="2022-11" db="EMBL/GenBank/DDBJ databases">
        <authorList>
            <person name="Hyden B.L."/>
            <person name="Feng K."/>
            <person name="Yates T."/>
            <person name="Jawdy S."/>
            <person name="Smart L.B."/>
            <person name="Muchero W."/>
        </authorList>
    </citation>
    <scope>NUCLEOTIDE SEQUENCE</scope>
    <source>
        <tissue evidence="13">Shoot tip</tissue>
    </source>
</reference>
<dbReference type="PANTHER" id="PTHR15952">
    <property type="entry name" value="EXPORTIN-T/LOS1"/>
    <property type="match status" value="1"/>
</dbReference>
<evidence type="ECO:0000256" key="10">
    <source>
        <dbReference type="RuleBase" id="RU366037"/>
    </source>
</evidence>
<comment type="function">
    <text evidence="10">tRNA nucleus export receptor which facilitates tRNA translocation across the nuclear pore complex.</text>
</comment>
<proteinExistence type="inferred from homology"/>
<evidence type="ECO:0000259" key="12">
    <source>
        <dbReference type="Pfam" id="PF19282"/>
    </source>
</evidence>
<dbReference type="AlphaFoldDB" id="A0A9Q0T8B2"/>
<dbReference type="GO" id="GO:0071528">
    <property type="term" value="P:tRNA re-export from nucleus"/>
    <property type="evidence" value="ECO:0007669"/>
    <property type="project" value="UniProtKB-UniRule"/>
</dbReference>
<name>A0A9Q0T8B2_SALVM</name>
<dbReference type="InterPro" id="IPR013598">
    <property type="entry name" value="Exportin-1/Importin-b-like"/>
</dbReference>
<dbReference type="GO" id="GO:0031267">
    <property type="term" value="F:small GTPase binding"/>
    <property type="evidence" value="ECO:0007669"/>
    <property type="project" value="InterPro"/>
</dbReference>
<evidence type="ECO:0000259" key="11">
    <source>
        <dbReference type="Pfam" id="PF08389"/>
    </source>
</evidence>
<evidence type="ECO:0000256" key="5">
    <source>
        <dbReference type="ARBA" id="ARBA00022555"/>
    </source>
</evidence>
<evidence type="ECO:0000256" key="3">
    <source>
        <dbReference type="ARBA" id="ARBA00022448"/>
    </source>
</evidence>
<reference evidence="13" key="2">
    <citation type="journal article" date="2023" name="Int. J. Mol. Sci.">
        <title>De Novo Assembly and Annotation of 11 Diverse Shrub Willow (Salix) Genomes Reveals Novel Gene Organization in Sex-Linked Regions.</title>
        <authorList>
            <person name="Hyden B."/>
            <person name="Feng K."/>
            <person name="Yates T.B."/>
            <person name="Jawdy S."/>
            <person name="Cereghino C."/>
            <person name="Smart L.B."/>
            <person name="Muchero W."/>
        </authorList>
    </citation>
    <scope>NUCLEOTIDE SEQUENCE [LARGE SCALE GENOMIC DNA]</scope>
    <source>
        <tissue evidence="13">Shoot tip</tissue>
    </source>
</reference>
<evidence type="ECO:0000256" key="8">
    <source>
        <dbReference type="ARBA" id="ARBA00029784"/>
    </source>
</evidence>
<accession>A0A9Q0T8B2</accession>
<dbReference type="Gene3D" id="1.25.10.10">
    <property type="entry name" value="Leucine-rich Repeat Variant"/>
    <property type="match status" value="3"/>
</dbReference>
<dbReference type="EMBL" id="JAPFFL010000009">
    <property type="protein sequence ID" value="KAJ6704205.1"/>
    <property type="molecule type" value="Genomic_DNA"/>
</dbReference>
<protein>
    <recommendedName>
        <fullName evidence="2 10">Exportin-T</fullName>
    </recommendedName>
    <alternativeName>
        <fullName evidence="8 10">Exportin(tRNA)</fullName>
    </alternativeName>
    <alternativeName>
        <fullName evidence="9 10">tRNA exportin</fullName>
    </alternativeName>
</protein>
<evidence type="ECO:0000256" key="4">
    <source>
        <dbReference type="ARBA" id="ARBA00022490"/>
    </source>
</evidence>
<dbReference type="Pfam" id="PF08389">
    <property type="entry name" value="Xpo1"/>
    <property type="match status" value="1"/>
</dbReference>
<dbReference type="InterPro" id="IPR011989">
    <property type="entry name" value="ARM-like"/>
</dbReference>
<gene>
    <name evidence="13" type="ORF">OIU85_030058</name>
</gene>
<keyword evidence="3 10" id="KW-0813">Transport</keyword>
<dbReference type="GO" id="GO:0005643">
    <property type="term" value="C:nuclear pore"/>
    <property type="evidence" value="ECO:0007669"/>
    <property type="project" value="TreeGrafter"/>
</dbReference>
<dbReference type="GO" id="GO:0005737">
    <property type="term" value="C:cytoplasm"/>
    <property type="evidence" value="ECO:0007669"/>
    <property type="project" value="UniProtKB-SubCell"/>
</dbReference>
<feature type="domain" description="Exportin-1/Importin-beta-like" evidence="11">
    <location>
        <begin position="110"/>
        <end position="262"/>
    </location>
</feature>
<evidence type="ECO:0000313" key="13">
    <source>
        <dbReference type="EMBL" id="KAJ6704205.1"/>
    </source>
</evidence>
<evidence type="ECO:0000313" key="14">
    <source>
        <dbReference type="Proteomes" id="UP001151529"/>
    </source>
</evidence>
<keyword evidence="5 10" id="KW-0820">tRNA-binding</keyword>
<dbReference type="SUPFAM" id="SSF48371">
    <property type="entry name" value="ARM repeat"/>
    <property type="match status" value="1"/>
</dbReference>
<dbReference type="GO" id="GO:0000049">
    <property type="term" value="F:tRNA binding"/>
    <property type="evidence" value="ECO:0007669"/>
    <property type="project" value="UniProtKB-UniRule"/>
</dbReference>
<comment type="subcellular location">
    <subcellularLocation>
        <location evidence="1 10">Cytoplasm</location>
    </subcellularLocation>
    <subcellularLocation>
        <location evidence="10">Nucleus</location>
    </subcellularLocation>
    <text evidence="10">Shuttles between the nucleus and the cytoplasm.</text>
</comment>
<evidence type="ECO:0000256" key="7">
    <source>
        <dbReference type="ARBA" id="ARBA00023242"/>
    </source>
</evidence>
<dbReference type="Pfam" id="PF19282">
    <property type="entry name" value="Exportin-T"/>
    <property type="match status" value="1"/>
</dbReference>
<comment type="caution">
    <text evidence="13">The sequence shown here is derived from an EMBL/GenBank/DDBJ whole genome shotgun (WGS) entry which is preliminary data.</text>
</comment>
<keyword evidence="4 10" id="KW-0963">Cytoplasm</keyword>
<dbReference type="GO" id="GO:0016363">
    <property type="term" value="C:nuclear matrix"/>
    <property type="evidence" value="ECO:0007669"/>
    <property type="project" value="TreeGrafter"/>
</dbReference>
<keyword evidence="6 10" id="KW-0694">RNA-binding</keyword>
<dbReference type="InterPro" id="IPR045546">
    <property type="entry name" value="Exportin-T_C"/>
</dbReference>
<evidence type="ECO:0000256" key="6">
    <source>
        <dbReference type="ARBA" id="ARBA00022884"/>
    </source>
</evidence>
<dbReference type="Proteomes" id="UP001151529">
    <property type="component" value="Chromosome 3"/>
</dbReference>
<keyword evidence="14" id="KW-1185">Reference proteome</keyword>